<dbReference type="InterPro" id="IPR000073">
    <property type="entry name" value="AB_hydrolase_1"/>
</dbReference>
<protein>
    <submittedName>
        <fullName evidence="5">Sterol esterase TGL1</fullName>
    </submittedName>
</protein>
<dbReference type="SUPFAM" id="SSF53474">
    <property type="entry name" value="alpha/beta-Hydrolases"/>
    <property type="match status" value="1"/>
</dbReference>
<feature type="domain" description="Far11/STRP N-terminal" evidence="3">
    <location>
        <begin position="24"/>
        <end position="329"/>
    </location>
</feature>
<keyword evidence="6" id="KW-1185">Reference proteome</keyword>
<name>A0A0C9LQD9_9FUNG</name>
<dbReference type="Pfam" id="PF07923">
    <property type="entry name" value="N1221"/>
    <property type="match status" value="1"/>
</dbReference>
<sequence length="1457" mass="168111">MLDSQHTVNTEQLNRFYSKNDKPQQHINYDYYKPEDFEQEINEFISYSEVKSELKQYQQAYDELFPPWSECMQDERRDIIQRCGDHLDLLDDQQRLSAAKRLVYISLGSYGEYAGAEKKQAHLQAIEHSNQMLFKMDILATIKQCLNHACKQLETPSISTLPDSVIIHCKEIDIHLTILYLMVSFNQEGIQDAGLSEFLFDLVVRLKEHFTKTFPLKKLMLVLHKVLHISLGPLDVSHQQLKSSIRAACHLPLITDKSNIVKCTPEELFQFYHQASERYPTFTSEDTPSQCANPLTVTASTRLSKAMGLYKASKNIDLPYQTLFPSKNQQSAGAATTVNGSSSSNNKKLQVAMETNVLPFTETSAIEPRSLTEAKSVWIKHLYISVANYQIIYEREKAVHRWSRWNERHQQPHPSKEEWDDMVYDHLDKQQQARIKCIDQLYQSIVPNFQSIVVVILKLLLSTVSIGKDKEAEILEDINVTRNRESISKSVSGILLLLLKWFKTSHVLKFEYLSQVLIDSGCMLLILKLLGLQEVALLASKKTDDDSQSFLGFVQQTHANNDDDMDDDEDTRENYTNSRNLCWSINLLRILQMLTKRKTHRILLLVQYKSSAILKRLLKVGHPVVDLYVLKNLKNQVPFMGRKWRSANMKTISAIYAHCLTSLNDDWLSSPEGSTDMDENAMKEINLRMLTRLYNGQRYLSNTLPSMDEVSGPDNTLFYSNGYTTATTTNNNNDSTSKTLPEYTLNEPILVDDVELDMDFKRDYRNWLEKDVYSTDDEDEDDEDEDEDDERDYEQETEAATTTNEHIGTPLPDTIPIPLSAEDLAQEINKLYLEELRREFEEKQKKQELLEQQEKQLLLEQDGWSVSPSSGQTTDAWGTPTIEKKTLFDVDDDDADEVEPEINPLQDIDWESLTAEELEKRLSLVEQKTVQRWLNVEMDDERYMKVLNTFEGELISMIKIPILDRLTFRDYQGLVFTILFFLFESVIRIIVMVMPKFVLKGIDLVIDSMFPWLSNVENEPHVSPLEKAEGFEKMVRHWKKYECEQHLVRTLDDYLLCVHRIPNVKDQYHGNRKQEKTFQAKKGIEVIDNLDKFIQQKKPKGVQGGYKGKPVVLLYHGFLMSSEVWVANTEEHCNLPFILAQQGYDVWLGNARGNKYSQYHVHHSPRNQPFWNFSLNEFAMRDMPDTVDYILAETGAPNLTYIGFSQGTAQAFAGLSVNSDLNKKVNLFIAMAPATTPKGLKHPLIDAFVKATPSVIYLMFGRKTPLKLALFWQRIISPPLFVKVIDASVRFLFGWTGVNMSADQKTVSYQHLYSLTSVKSLVHWFQIIRTGQFQMYDEMPSRLPYHTVNAVADHIPPRFPTLQIQTPIAIFYGRSDSLVDFNVLSADLPSPLAYVKSIEEWEHLDFLWAEGIEKIVYPDILKLLRQFNPHYEGSQQQQREGLKNADSTEKQVFFAGQ</sequence>
<dbReference type="PANTHER" id="PTHR13239">
    <property type="entry name" value="PROTEIN REQUIRED FOR HYPHAL ANASTOMOSIS HAM-2"/>
    <property type="match status" value="1"/>
</dbReference>
<feature type="domain" description="Far11/STRP C-terminal" evidence="4">
    <location>
        <begin position="368"/>
        <end position="764"/>
    </location>
</feature>
<keyword evidence="1" id="KW-0175">Coiled coil</keyword>
<evidence type="ECO:0000256" key="2">
    <source>
        <dbReference type="SAM" id="MobiDB-lite"/>
    </source>
</evidence>
<dbReference type="InterPro" id="IPR029058">
    <property type="entry name" value="AB_hydrolase_fold"/>
</dbReference>
<dbReference type="Proteomes" id="UP000053815">
    <property type="component" value="Unassembled WGS sequence"/>
</dbReference>
<dbReference type="InterPro" id="IPR012486">
    <property type="entry name" value="Far11/STRP_N"/>
</dbReference>
<dbReference type="OrthoDB" id="18234at2759"/>
<dbReference type="InterPro" id="IPR021819">
    <property type="entry name" value="Far11/STRP_C"/>
</dbReference>
<dbReference type="SMART" id="SM01293">
    <property type="entry name" value="DUF3402"/>
    <property type="match status" value="1"/>
</dbReference>
<proteinExistence type="predicted"/>
<reference evidence="5" key="1">
    <citation type="submission" date="2014-09" db="EMBL/GenBank/DDBJ databases">
        <title>Draft genome sequence of an oleaginous Mucoromycotina fungus Mucor ambiguus NBRC6742.</title>
        <authorList>
            <person name="Takeda I."/>
            <person name="Yamane N."/>
            <person name="Morita T."/>
            <person name="Tamano K."/>
            <person name="Machida M."/>
            <person name="Baker S."/>
            <person name="Koike H."/>
        </authorList>
    </citation>
    <scope>NUCLEOTIDE SEQUENCE</scope>
    <source>
        <strain evidence="5">NBRC 6742</strain>
    </source>
</reference>
<dbReference type="GO" id="GO:0007010">
    <property type="term" value="P:cytoskeleton organization"/>
    <property type="evidence" value="ECO:0007669"/>
    <property type="project" value="TreeGrafter"/>
</dbReference>
<organism evidence="5">
    <name type="scientific">Mucor ambiguus</name>
    <dbReference type="NCBI Taxonomy" id="91626"/>
    <lineage>
        <taxon>Eukaryota</taxon>
        <taxon>Fungi</taxon>
        <taxon>Fungi incertae sedis</taxon>
        <taxon>Mucoromycota</taxon>
        <taxon>Mucoromycotina</taxon>
        <taxon>Mucoromycetes</taxon>
        <taxon>Mucorales</taxon>
        <taxon>Mucorineae</taxon>
        <taxon>Mucoraceae</taxon>
        <taxon>Mucor</taxon>
    </lineage>
</organism>
<evidence type="ECO:0000256" key="1">
    <source>
        <dbReference type="SAM" id="Coils"/>
    </source>
</evidence>
<dbReference type="STRING" id="91626.A0A0C9LQD9"/>
<gene>
    <name evidence="5" type="ORF">MAM1_0007c00858</name>
</gene>
<dbReference type="PANTHER" id="PTHR13239:SF4">
    <property type="entry name" value="AT25231P"/>
    <property type="match status" value="1"/>
</dbReference>
<dbReference type="SMART" id="SM01292">
    <property type="entry name" value="N1221"/>
    <property type="match status" value="1"/>
</dbReference>
<evidence type="ECO:0000259" key="4">
    <source>
        <dbReference type="SMART" id="SM01293"/>
    </source>
</evidence>
<feature type="compositionally biased region" description="Acidic residues" evidence="2">
    <location>
        <begin position="774"/>
        <end position="797"/>
    </location>
</feature>
<evidence type="ECO:0000313" key="6">
    <source>
        <dbReference type="Proteomes" id="UP000053815"/>
    </source>
</evidence>
<evidence type="ECO:0000259" key="3">
    <source>
        <dbReference type="SMART" id="SM01292"/>
    </source>
</evidence>
<dbReference type="EMBL" id="DF836296">
    <property type="protein sequence ID" value="GAN01425.1"/>
    <property type="molecule type" value="Genomic_DNA"/>
</dbReference>
<evidence type="ECO:0000313" key="5">
    <source>
        <dbReference type="EMBL" id="GAN01425.1"/>
    </source>
</evidence>
<dbReference type="InterPro" id="IPR040185">
    <property type="entry name" value="Far11/STRP"/>
</dbReference>
<dbReference type="GO" id="GO:0005829">
    <property type="term" value="C:cytosol"/>
    <property type="evidence" value="ECO:0007669"/>
    <property type="project" value="TreeGrafter"/>
</dbReference>
<dbReference type="Pfam" id="PF00561">
    <property type="entry name" value="Abhydrolase_1"/>
    <property type="match status" value="1"/>
</dbReference>
<feature type="coiled-coil region" evidence="1">
    <location>
        <begin position="833"/>
        <end position="860"/>
    </location>
</feature>
<accession>A0A0C9LQD9</accession>
<feature type="region of interest" description="Disordered" evidence="2">
    <location>
        <begin position="773"/>
        <end position="812"/>
    </location>
</feature>
<dbReference type="Pfam" id="PF11882">
    <property type="entry name" value="DUF3402"/>
    <property type="match status" value="3"/>
</dbReference>
<dbReference type="Gene3D" id="3.40.50.1820">
    <property type="entry name" value="alpha/beta hydrolase"/>
    <property type="match status" value="1"/>
</dbReference>